<accession>A0A831YAR0</accession>
<feature type="domain" description="Radical SAM core" evidence="11">
    <location>
        <begin position="1"/>
        <end position="232"/>
    </location>
</feature>
<gene>
    <name evidence="12" type="primary">hemW</name>
    <name evidence="12" type="ORF">ENO34_02100</name>
</gene>
<comment type="subcellular location">
    <subcellularLocation>
        <location evidence="10">Cytoplasm</location>
    </subcellularLocation>
</comment>
<dbReference type="GO" id="GO:0005737">
    <property type="term" value="C:cytoplasm"/>
    <property type="evidence" value="ECO:0007669"/>
    <property type="project" value="UniProtKB-SubCell"/>
</dbReference>
<dbReference type="Gene3D" id="3.20.20.70">
    <property type="entry name" value="Aldolase class I"/>
    <property type="match status" value="1"/>
</dbReference>
<dbReference type="PANTHER" id="PTHR13932">
    <property type="entry name" value="COPROPORPHYRINIGEN III OXIDASE"/>
    <property type="match status" value="1"/>
</dbReference>
<comment type="similarity">
    <text evidence="2">Belongs to the anaerobic coproporphyrinogen-III oxidase family. HemW subfamily.</text>
</comment>
<name>A0A831YAR0_9AQUI</name>
<dbReference type="InterPro" id="IPR034505">
    <property type="entry name" value="Coproporphyrinogen-III_oxidase"/>
</dbReference>
<dbReference type="InterPro" id="IPR006638">
    <property type="entry name" value="Elp3/MiaA/NifB-like_rSAM"/>
</dbReference>
<dbReference type="InterPro" id="IPR058240">
    <property type="entry name" value="rSAM_sf"/>
</dbReference>
<evidence type="ECO:0000256" key="4">
    <source>
        <dbReference type="ARBA" id="ARBA00022617"/>
    </source>
</evidence>
<comment type="function">
    <text evidence="10">Probably acts as a heme chaperone, transferring heme to an unknown acceptor. Binds one molecule of heme per monomer, possibly covalently. Binds 1 [4Fe-4S] cluster. The cluster is coordinated with 3 cysteines and an exchangeable S-adenosyl-L-methionine.</text>
</comment>
<evidence type="ECO:0000256" key="3">
    <source>
        <dbReference type="ARBA" id="ARBA00017228"/>
    </source>
</evidence>
<evidence type="ECO:0000313" key="12">
    <source>
        <dbReference type="EMBL" id="HEV09175.1"/>
    </source>
</evidence>
<evidence type="ECO:0000256" key="2">
    <source>
        <dbReference type="ARBA" id="ARBA00006100"/>
    </source>
</evidence>
<evidence type="ECO:0000256" key="7">
    <source>
        <dbReference type="ARBA" id="ARBA00023004"/>
    </source>
</evidence>
<sequence length="365" mass="42638">MIKGLYVHIPFCNIKCPYCDFTSFVWQENSLKERYVENLKKELKFYSDLDFNLETIYFGGGTPSVLEPKLLTNFIEYIKRNIKTSSTLEITVEVNPKTYRYEDFKLLKESGVNRISLGNQSFLEKNLISLGRDHKPQDTIKTVEDCRKAGIKNINLDLIYGIQGQTLEDLEKDLEIYTSLPITHVSAYLLTAYEDTPLGVLVKNGSYNLPDEDTTLKMFELIDEYLESKGFYRYELSNWSKKNYECKHNIFYWTDVEFLGLGVSAWSYVENLRFGNTKNINEYMELVEKGIKPVKFTEKLDENKKREEKIFLSLRLRSGLDLEFVKERDILEELVKEGYGFIENGKFVLLPKGLMVINEIAVRLF</sequence>
<dbReference type="GO" id="GO:0006779">
    <property type="term" value="P:porphyrin-containing compound biosynthetic process"/>
    <property type="evidence" value="ECO:0007669"/>
    <property type="project" value="InterPro"/>
</dbReference>
<evidence type="ECO:0000256" key="6">
    <source>
        <dbReference type="ARBA" id="ARBA00022723"/>
    </source>
</evidence>
<evidence type="ECO:0000256" key="10">
    <source>
        <dbReference type="RuleBase" id="RU364116"/>
    </source>
</evidence>
<dbReference type="PROSITE" id="PS51918">
    <property type="entry name" value="RADICAL_SAM"/>
    <property type="match status" value="1"/>
</dbReference>
<keyword evidence="6 10" id="KW-0479">Metal-binding</keyword>
<keyword evidence="9 10" id="KW-0143">Chaperone</keyword>
<evidence type="ECO:0000256" key="8">
    <source>
        <dbReference type="ARBA" id="ARBA00023014"/>
    </source>
</evidence>
<dbReference type="EMBL" id="DSFC01000120">
    <property type="protein sequence ID" value="HEV09175.1"/>
    <property type="molecule type" value="Genomic_DNA"/>
</dbReference>
<evidence type="ECO:0000259" key="11">
    <source>
        <dbReference type="PROSITE" id="PS51918"/>
    </source>
</evidence>
<protein>
    <recommendedName>
        <fullName evidence="3 10">Heme chaperone HemW</fullName>
    </recommendedName>
</protein>
<keyword evidence="4 10" id="KW-0349">Heme</keyword>
<dbReference type="InterPro" id="IPR013785">
    <property type="entry name" value="Aldolase_TIM"/>
</dbReference>
<comment type="cofactor">
    <cofactor evidence="1">
        <name>[4Fe-4S] cluster</name>
        <dbReference type="ChEBI" id="CHEBI:49883"/>
    </cofactor>
</comment>
<dbReference type="PANTHER" id="PTHR13932:SF5">
    <property type="entry name" value="RADICAL S-ADENOSYL METHIONINE DOMAIN-CONTAINING PROTEIN 1, MITOCHONDRIAL"/>
    <property type="match status" value="1"/>
</dbReference>
<dbReference type="GO" id="GO:0004109">
    <property type="term" value="F:coproporphyrinogen oxidase activity"/>
    <property type="evidence" value="ECO:0007669"/>
    <property type="project" value="InterPro"/>
</dbReference>
<evidence type="ECO:0000256" key="1">
    <source>
        <dbReference type="ARBA" id="ARBA00001966"/>
    </source>
</evidence>
<dbReference type="Proteomes" id="UP000885621">
    <property type="component" value="Unassembled WGS sequence"/>
</dbReference>
<dbReference type="SMART" id="SM00729">
    <property type="entry name" value="Elp3"/>
    <property type="match status" value="1"/>
</dbReference>
<dbReference type="SFLD" id="SFLDF00562">
    <property type="entry name" value="HemN-like__clustered_with_heat"/>
    <property type="match status" value="1"/>
</dbReference>
<dbReference type="NCBIfam" id="TIGR00539">
    <property type="entry name" value="hemN_rel"/>
    <property type="match status" value="1"/>
</dbReference>
<keyword evidence="5 10" id="KW-0949">S-adenosyl-L-methionine</keyword>
<keyword evidence="8 10" id="KW-0411">Iron-sulfur</keyword>
<keyword evidence="10" id="KW-0963">Cytoplasm</keyword>
<proteinExistence type="inferred from homology"/>
<dbReference type="SFLD" id="SFLDS00029">
    <property type="entry name" value="Radical_SAM"/>
    <property type="match status" value="1"/>
</dbReference>
<dbReference type="SFLD" id="SFLDG01082">
    <property type="entry name" value="B12-binding_domain_containing"/>
    <property type="match status" value="1"/>
</dbReference>
<dbReference type="InterPro" id="IPR007197">
    <property type="entry name" value="rSAM"/>
</dbReference>
<comment type="caution">
    <text evidence="12">The sequence shown here is derived from an EMBL/GenBank/DDBJ whole genome shotgun (WGS) entry which is preliminary data.</text>
</comment>
<dbReference type="GO" id="GO:0051539">
    <property type="term" value="F:4 iron, 4 sulfur cluster binding"/>
    <property type="evidence" value="ECO:0007669"/>
    <property type="project" value="UniProtKB-UniRule"/>
</dbReference>
<reference evidence="12" key="1">
    <citation type="journal article" date="2020" name="mSystems">
        <title>Genome- and Community-Level Interaction Insights into Carbon Utilization and Element Cycling Functions of Hydrothermarchaeota in Hydrothermal Sediment.</title>
        <authorList>
            <person name="Zhou Z."/>
            <person name="Liu Y."/>
            <person name="Xu W."/>
            <person name="Pan J."/>
            <person name="Luo Z.H."/>
            <person name="Li M."/>
        </authorList>
    </citation>
    <scope>NUCLEOTIDE SEQUENCE [LARGE SCALE GENOMIC DNA]</scope>
    <source>
        <strain evidence="12">SpSt-1257</strain>
    </source>
</reference>
<dbReference type="InterPro" id="IPR004559">
    <property type="entry name" value="HemW-like"/>
</dbReference>
<organism evidence="12">
    <name type="scientific">Sulfurihydrogenibium azorense</name>
    <dbReference type="NCBI Taxonomy" id="309806"/>
    <lineage>
        <taxon>Bacteria</taxon>
        <taxon>Pseudomonadati</taxon>
        <taxon>Aquificota</taxon>
        <taxon>Aquificia</taxon>
        <taxon>Aquificales</taxon>
        <taxon>Hydrogenothermaceae</taxon>
        <taxon>Sulfurihydrogenibium</taxon>
    </lineage>
</organism>
<dbReference type="CDD" id="cd01335">
    <property type="entry name" value="Radical_SAM"/>
    <property type="match status" value="1"/>
</dbReference>
<evidence type="ECO:0000256" key="9">
    <source>
        <dbReference type="ARBA" id="ARBA00023186"/>
    </source>
</evidence>
<dbReference type="GO" id="GO:0046872">
    <property type="term" value="F:metal ion binding"/>
    <property type="evidence" value="ECO:0007669"/>
    <property type="project" value="UniProtKB-UniRule"/>
</dbReference>
<keyword evidence="7 10" id="KW-0408">Iron</keyword>
<keyword evidence="10" id="KW-0004">4Fe-4S</keyword>
<dbReference type="SFLD" id="SFLDF00288">
    <property type="entry name" value="HemN-like__clustered_with_nucl"/>
    <property type="match status" value="1"/>
</dbReference>
<evidence type="ECO:0000256" key="5">
    <source>
        <dbReference type="ARBA" id="ARBA00022691"/>
    </source>
</evidence>
<dbReference type="Pfam" id="PF04055">
    <property type="entry name" value="Radical_SAM"/>
    <property type="match status" value="1"/>
</dbReference>
<dbReference type="AlphaFoldDB" id="A0A831YAR0"/>
<dbReference type="SFLD" id="SFLDG01065">
    <property type="entry name" value="anaerobic_coproporphyrinogen-I"/>
    <property type="match status" value="1"/>
</dbReference>
<dbReference type="SUPFAM" id="SSF102114">
    <property type="entry name" value="Radical SAM enzymes"/>
    <property type="match status" value="1"/>
</dbReference>